<sequence length="264" mass="26607">MLHRVLKNLAPIAALAAGAALAGCNYSMNVGDSDGVPLTQLDLTGPAPTELVLAGPDRVIVTDGDTLDIDVSGDADAVELLRFTLEDGALGISRENGSWRDTGTAIVRVTMPSPRHVSIAGSGEVEAASLSGDKAEINLAGSGKLRIARVAARQLEANIAGSGSVDASGNAERFELNIMGSGNSRMPGLRAAEAEVSIAGSGNGEFASDGEVEANIAGSGTVVVHGRARCTVSAVGSGKLVCRDGTRTGDARAPESDGRSTAGE</sequence>
<dbReference type="Pfam" id="PF10988">
    <property type="entry name" value="DUF2807"/>
    <property type="match status" value="1"/>
</dbReference>
<evidence type="ECO:0000259" key="3">
    <source>
        <dbReference type="Pfam" id="PF10988"/>
    </source>
</evidence>
<dbReference type="Proteomes" id="UP001065265">
    <property type="component" value="Chromosome"/>
</dbReference>
<feature type="region of interest" description="Disordered" evidence="1">
    <location>
        <begin position="243"/>
        <end position="264"/>
    </location>
</feature>
<dbReference type="Gene3D" id="2.160.20.120">
    <property type="match status" value="1"/>
</dbReference>
<feature type="signal peptide" evidence="2">
    <location>
        <begin position="1"/>
        <end position="22"/>
    </location>
</feature>
<dbReference type="PROSITE" id="PS51257">
    <property type="entry name" value="PROKAR_LIPOPROTEIN"/>
    <property type="match status" value="1"/>
</dbReference>
<feature type="compositionally biased region" description="Basic and acidic residues" evidence="1">
    <location>
        <begin position="243"/>
        <end position="258"/>
    </location>
</feature>
<organism evidence="4 5">
    <name type="scientific">Qipengyuania spongiae</name>
    <dbReference type="NCBI Taxonomy" id="2909673"/>
    <lineage>
        <taxon>Bacteria</taxon>
        <taxon>Pseudomonadati</taxon>
        <taxon>Pseudomonadota</taxon>
        <taxon>Alphaproteobacteria</taxon>
        <taxon>Sphingomonadales</taxon>
        <taxon>Erythrobacteraceae</taxon>
        <taxon>Qipengyuania</taxon>
    </lineage>
</organism>
<keyword evidence="2" id="KW-0732">Signal</keyword>
<proteinExistence type="predicted"/>
<evidence type="ECO:0000256" key="1">
    <source>
        <dbReference type="SAM" id="MobiDB-lite"/>
    </source>
</evidence>
<evidence type="ECO:0000256" key="2">
    <source>
        <dbReference type="SAM" id="SignalP"/>
    </source>
</evidence>
<evidence type="ECO:0000313" key="5">
    <source>
        <dbReference type="Proteomes" id="UP001065265"/>
    </source>
</evidence>
<feature type="chain" id="PRO_5045818421" evidence="2">
    <location>
        <begin position="23"/>
        <end position="264"/>
    </location>
</feature>
<dbReference type="InterPro" id="IPR021255">
    <property type="entry name" value="DUF2807"/>
</dbReference>
<evidence type="ECO:0000313" key="4">
    <source>
        <dbReference type="EMBL" id="UVI39970.1"/>
    </source>
</evidence>
<accession>A0ABY5T063</accession>
<gene>
    <name evidence="4" type="ORF">L1F33_03150</name>
</gene>
<dbReference type="RefSeq" id="WP_265559823.1">
    <property type="nucleotide sequence ID" value="NZ_CP092471.1"/>
</dbReference>
<reference evidence="4" key="1">
    <citation type="submission" date="2022-02" db="EMBL/GenBank/DDBJ databases">
        <title>Qipengyuania spongiae sp. nov., isolated from marine sponge.</title>
        <authorList>
            <person name="Li Z."/>
            <person name="Zhang M."/>
        </authorList>
    </citation>
    <scope>NUCLEOTIDE SEQUENCE</scope>
    <source>
        <strain evidence="4">PHS-Z21</strain>
    </source>
</reference>
<keyword evidence="5" id="KW-1185">Reference proteome</keyword>
<dbReference type="EMBL" id="CP092471">
    <property type="protein sequence ID" value="UVI39970.1"/>
    <property type="molecule type" value="Genomic_DNA"/>
</dbReference>
<name>A0ABY5T063_9SPHN</name>
<protein>
    <submittedName>
        <fullName evidence="4">DUF2807 domain-containing protein</fullName>
    </submittedName>
</protein>
<feature type="domain" description="Putative auto-transporter adhesin head GIN" evidence="3">
    <location>
        <begin position="48"/>
        <end position="228"/>
    </location>
</feature>